<evidence type="ECO:0000256" key="1">
    <source>
        <dbReference type="ARBA" id="ARBA00000971"/>
    </source>
</evidence>
<comment type="similarity">
    <text evidence="3">Belongs to the FKBP-type PPIase family.</text>
</comment>
<dbReference type="PROSITE" id="PS50059">
    <property type="entry name" value="FKBP_PPIASE"/>
    <property type="match status" value="1"/>
</dbReference>
<dbReference type="Gene3D" id="3.10.50.40">
    <property type="match status" value="1"/>
</dbReference>
<evidence type="ECO:0000256" key="8">
    <source>
        <dbReference type="ARBA" id="ARBA00023235"/>
    </source>
</evidence>
<evidence type="ECO:0000313" key="10">
    <source>
        <dbReference type="EMBL" id="VAX14013.1"/>
    </source>
</evidence>
<reference evidence="10" key="1">
    <citation type="submission" date="2018-06" db="EMBL/GenBank/DDBJ databases">
        <authorList>
            <person name="Zhirakovskaya E."/>
        </authorList>
    </citation>
    <scope>NUCLEOTIDE SEQUENCE</scope>
</reference>
<dbReference type="EMBL" id="UOFZ01000150">
    <property type="protein sequence ID" value="VAX14013.1"/>
    <property type="molecule type" value="Genomic_DNA"/>
</dbReference>
<evidence type="ECO:0000256" key="3">
    <source>
        <dbReference type="ARBA" id="ARBA00006577"/>
    </source>
</evidence>
<gene>
    <name evidence="10" type="ORF">MNBD_GAMMA24-1476</name>
</gene>
<dbReference type="GO" id="GO:0003755">
    <property type="term" value="F:peptidyl-prolyl cis-trans isomerase activity"/>
    <property type="evidence" value="ECO:0007669"/>
    <property type="project" value="UniProtKB-KW"/>
</dbReference>
<dbReference type="GO" id="GO:0005737">
    <property type="term" value="C:cytoplasm"/>
    <property type="evidence" value="ECO:0007669"/>
    <property type="project" value="UniProtKB-SubCell"/>
</dbReference>
<evidence type="ECO:0000256" key="7">
    <source>
        <dbReference type="ARBA" id="ARBA00023186"/>
    </source>
</evidence>
<proteinExistence type="inferred from homology"/>
<keyword evidence="7" id="KW-0143">Chaperone</keyword>
<dbReference type="InterPro" id="IPR001179">
    <property type="entry name" value="PPIase_FKBP_dom"/>
</dbReference>
<dbReference type="AlphaFoldDB" id="A0A3B1BP99"/>
<dbReference type="PANTHER" id="PTHR47861">
    <property type="entry name" value="FKBP-TYPE PEPTIDYL-PROLYL CIS-TRANS ISOMERASE SLYD"/>
    <property type="match status" value="1"/>
</dbReference>
<keyword evidence="8 10" id="KW-0413">Isomerase</keyword>
<evidence type="ECO:0000256" key="2">
    <source>
        <dbReference type="ARBA" id="ARBA00004496"/>
    </source>
</evidence>
<dbReference type="PANTHER" id="PTHR47861:SF3">
    <property type="entry name" value="FKBP-TYPE PEPTIDYL-PROLYL CIS-TRANS ISOMERASE SLYD"/>
    <property type="match status" value="1"/>
</dbReference>
<comment type="catalytic activity">
    <reaction evidence="1">
        <text>[protein]-peptidylproline (omega=180) = [protein]-peptidylproline (omega=0)</text>
        <dbReference type="Rhea" id="RHEA:16237"/>
        <dbReference type="Rhea" id="RHEA-COMP:10747"/>
        <dbReference type="Rhea" id="RHEA-COMP:10748"/>
        <dbReference type="ChEBI" id="CHEBI:83833"/>
        <dbReference type="ChEBI" id="CHEBI:83834"/>
        <dbReference type="EC" id="5.2.1.8"/>
    </reaction>
</comment>
<dbReference type="GO" id="GO:0042026">
    <property type="term" value="P:protein refolding"/>
    <property type="evidence" value="ECO:0007669"/>
    <property type="project" value="UniProtKB-ARBA"/>
</dbReference>
<evidence type="ECO:0000259" key="9">
    <source>
        <dbReference type="PROSITE" id="PS50059"/>
    </source>
</evidence>
<accession>A0A3B1BP99</accession>
<evidence type="ECO:0000256" key="4">
    <source>
        <dbReference type="ARBA" id="ARBA00013194"/>
    </source>
</evidence>
<comment type="subcellular location">
    <subcellularLocation>
        <location evidence="2">Cytoplasm</location>
    </subcellularLocation>
</comment>
<evidence type="ECO:0000256" key="5">
    <source>
        <dbReference type="ARBA" id="ARBA00022490"/>
    </source>
</evidence>
<organism evidence="10">
    <name type="scientific">hydrothermal vent metagenome</name>
    <dbReference type="NCBI Taxonomy" id="652676"/>
    <lineage>
        <taxon>unclassified sequences</taxon>
        <taxon>metagenomes</taxon>
        <taxon>ecological metagenomes</taxon>
    </lineage>
</organism>
<dbReference type="EC" id="5.2.1.8" evidence="4"/>
<sequence length="174" mass="18996">MVVCAIIKILAENIMQIKENRVANLNYILKDDQGNIIDSAEDGSFAYLHGAANIIPGLEQALLGKSVGDEFSVRIEPALGYGERNDSMTQVVPLEMFETEDKIEVGMQFHAESPDGQPLSVTVVQITDKEVTVDGNHPLAGTNLNFDIKVLEIREASQEELEHGHVHAPGGHSH</sequence>
<name>A0A3B1BP99_9ZZZZ</name>
<dbReference type="SUPFAM" id="SSF54534">
    <property type="entry name" value="FKBP-like"/>
    <property type="match status" value="1"/>
</dbReference>
<keyword evidence="5" id="KW-0963">Cytoplasm</keyword>
<feature type="domain" description="PPIase FKBP-type" evidence="9">
    <location>
        <begin position="20"/>
        <end position="93"/>
    </location>
</feature>
<protein>
    <recommendedName>
        <fullName evidence="4">peptidylprolyl isomerase</fullName>
        <ecNumber evidence="4">5.2.1.8</ecNumber>
    </recommendedName>
</protein>
<dbReference type="Pfam" id="PF00254">
    <property type="entry name" value="FKBP_C"/>
    <property type="match status" value="1"/>
</dbReference>
<dbReference type="InterPro" id="IPR046357">
    <property type="entry name" value="PPIase_dom_sf"/>
</dbReference>
<keyword evidence="6" id="KW-0697">Rotamase</keyword>
<evidence type="ECO:0000256" key="6">
    <source>
        <dbReference type="ARBA" id="ARBA00023110"/>
    </source>
</evidence>